<dbReference type="Pfam" id="PF01266">
    <property type="entry name" value="DAO"/>
    <property type="match status" value="1"/>
</dbReference>
<dbReference type="GO" id="GO:0005737">
    <property type="term" value="C:cytoplasm"/>
    <property type="evidence" value="ECO:0007669"/>
    <property type="project" value="TreeGrafter"/>
</dbReference>
<accession>A0A383ETG2</accession>
<dbReference type="InterPro" id="IPR036188">
    <property type="entry name" value="FAD/NAD-bd_sf"/>
</dbReference>
<dbReference type="SUPFAM" id="SSF51971">
    <property type="entry name" value="Nucleotide-binding domain"/>
    <property type="match status" value="1"/>
</dbReference>
<feature type="non-terminal residue" evidence="2">
    <location>
        <position position="1"/>
    </location>
</feature>
<protein>
    <recommendedName>
        <fullName evidence="1">FAD dependent oxidoreductase domain-containing protein</fullName>
    </recommendedName>
</protein>
<dbReference type="Gene3D" id="3.30.9.10">
    <property type="entry name" value="D-Amino Acid Oxidase, subunit A, domain 2"/>
    <property type="match status" value="1"/>
</dbReference>
<dbReference type="AlphaFoldDB" id="A0A383ETG2"/>
<dbReference type="PANTHER" id="PTHR13847">
    <property type="entry name" value="SARCOSINE DEHYDROGENASE-RELATED"/>
    <property type="match status" value="1"/>
</dbReference>
<reference evidence="2" key="1">
    <citation type="submission" date="2018-05" db="EMBL/GenBank/DDBJ databases">
        <authorList>
            <person name="Lanie J.A."/>
            <person name="Ng W.-L."/>
            <person name="Kazmierczak K.M."/>
            <person name="Andrzejewski T.M."/>
            <person name="Davidsen T.M."/>
            <person name="Wayne K.J."/>
            <person name="Tettelin H."/>
            <person name="Glass J.I."/>
            <person name="Rusch D."/>
            <person name="Podicherti R."/>
            <person name="Tsui H.-C.T."/>
            <person name="Winkler M.E."/>
        </authorList>
    </citation>
    <scope>NUCLEOTIDE SEQUENCE</scope>
</reference>
<feature type="domain" description="FAD dependent oxidoreductase" evidence="1">
    <location>
        <begin position="2"/>
        <end position="202"/>
    </location>
</feature>
<dbReference type="Gene3D" id="3.50.50.60">
    <property type="entry name" value="FAD/NAD(P)-binding domain"/>
    <property type="match status" value="1"/>
</dbReference>
<feature type="non-terminal residue" evidence="2">
    <location>
        <position position="229"/>
    </location>
</feature>
<name>A0A383ETG2_9ZZZZ</name>
<proteinExistence type="predicted"/>
<gene>
    <name evidence="2" type="ORF">METZ01_LOCUS512587</name>
</gene>
<dbReference type="InterPro" id="IPR006076">
    <property type="entry name" value="FAD-dep_OxRdtase"/>
</dbReference>
<sequence>GMHLHPLNYALGLADAAEHQGVEIYENSKVLSYSKGSTSQVTTEHGTVNAKIVVLACNAYLEKLEKRIAGKIMPINNFILATEPLEESEARYINRDNVCAHDNMFHVHYFRLSEDNRLLFGGGENYATKFPEDLKSYVRKTMLDVFPNLEQTKIDYAWGGTIAVTVNRMPHLGRLDSNVYFAQGFSGHGIAMASLAGTVLAEAIDGSTSRLDVFNKVKIPTFPGGTLLR</sequence>
<evidence type="ECO:0000259" key="1">
    <source>
        <dbReference type="Pfam" id="PF01266"/>
    </source>
</evidence>
<dbReference type="EMBL" id="UINC01228431">
    <property type="protein sequence ID" value="SVE59733.1"/>
    <property type="molecule type" value="Genomic_DNA"/>
</dbReference>
<dbReference type="PANTHER" id="PTHR13847:SF281">
    <property type="entry name" value="FAD DEPENDENT OXIDOREDUCTASE DOMAIN-CONTAINING PROTEIN"/>
    <property type="match status" value="1"/>
</dbReference>
<evidence type="ECO:0000313" key="2">
    <source>
        <dbReference type="EMBL" id="SVE59733.1"/>
    </source>
</evidence>
<organism evidence="2">
    <name type="scientific">marine metagenome</name>
    <dbReference type="NCBI Taxonomy" id="408172"/>
    <lineage>
        <taxon>unclassified sequences</taxon>
        <taxon>metagenomes</taxon>
        <taxon>ecological metagenomes</taxon>
    </lineage>
</organism>